<keyword evidence="2" id="KW-1133">Transmembrane helix</keyword>
<dbReference type="EMBL" id="SHKY01000001">
    <property type="protein sequence ID" value="RZU48526.1"/>
    <property type="molecule type" value="Genomic_DNA"/>
</dbReference>
<feature type="region of interest" description="Disordered" evidence="1">
    <location>
        <begin position="1"/>
        <end position="31"/>
    </location>
</feature>
<accession>A0A4V2G6G5</accession>
<feature type="compositionally biased region" description="Basic and acidic residues" evidence="1">
    <location>
        <begin position="20"/>
        <end position="29"/>
    </location>
</feature>
<evidence type="ECO:0000256" key="2">
    <source>
        <dbReference type="SAM" id="Phobius"/>
    </source>
</evidence>
<dbReference type="RefSeq" id="WP_130507756.1">
    <property type="nucleotide sequence ID" value="NZ_SHKY01000001.1"/>
</dbReference>
<evidence type="ECO:0000313" key="4">
    <source>
        <dbReference type="Proteomes" id="UP000292564"/>
    </source>
</evidence>
<keyword evidence="4" id="KW-1185">Reference proteome</keyword>
<protein>
    <submittedName>
        <fullName evidence="3">Uncharacterized protein</fullName>
    </submittedName>
</protein>
<reference evidence="3 4" key="1">
    <citation type="submission" date="2019-02" db="EMBL/GenBank/DDBJ databases">
        <title>Sequencing the genomes of 1000 actinobacteria strains.</title>
        <authorList>
            <person name="Klenk H.-P."/>
        </authorList>
    </citation>
    <scope>NUCLEOTIDE SEQUENCE [LARGE SCALE GENOMIC DNA]</scope>
    <source>
        <strain evidence="3 4">DSM 45162</strain>
    </source>
</reference>
<comment type="caution">
    <text evidence="3">The sequence shown here is derived from an EMBL/GenBank/DDBJ whole genome shotgun (WGS) entry which is preliminary data.</text>
</comment>
<proteinExistence type="predicted"/>
<gene>
    <name evidence="3" type="ORF">EV385_0243</name>
</gene>
<keyword evidence="2" id="KW-0472">Membrane</keyword>
<feature type="transmembrane region" description="Helical" evidence="2">
    <location>
        <begin position="57"/>
        <end position="78"/>
    </location>
</feature>
<evidence type="ECO:0000313" key="3">
    <source>
        <dbReference type="EMBL" id="RZU48526.1"/>
    </source>
</evidence>
<dbReference type="OrthoDB" id="3405270at2"/>
<sequence>MATPPPDQQPSDRNPPGPAPDERPERTAEDVLWSRVRRRQEKIRAEVQRNRAGGHRIPTWVLATLLGLLLLGWLYLIVTR</sequence>
<feature type="compositionally biased region" description="Pro residues" evidence="1">
    <location>
        <begin position="1"/>
        <end position="19"/>
    </location>
</feature>
<name>A0A4V2G6G5_9ACTN</name>
<organism evidence="3 4">
    <name type="scientific">Krasilnikovia cinnamomea</name>
    <dbReference type="NCBI Taxonomy" id="349313"/>
    <lineage>
        <taxon>Bacteria</taxon>
        <taxon>Bacillati</taxon>
        <taxon>Actinomycetota</taxon>
        <taxon>Actinomycetes</taxon>
        <taxon>Micromonosporales</taxon>
        <taxon>Micromonosporaceae</taxon>
        <taxon>Krasilnikovia</taxon>
    </lineage>
</organism>
<evidence type="ECO:0000256" key="1">
    <source>
        <dbReference type="SAM" id="MobiDB-lite"/>
    </source>
</evidence>
<dbReference type="Proteomes" id="UP000292564">
    <property type="component" value="Unassembled WGS sequence"/>
</dbReference>
<keyword evidence="2" id="KW-0812">Transmembrane</keyword>
<dbReference type="AlphaFoldDB" id="A0A4V2G6G5"/>